<feature type="compositionally biased region" description="Basic and acidic residues" evidence="6">
    <location>
        <begin position="771"/>
        <end position="790"/>
    </location>
</feature>
<dbReference type="Gene3D" id="1.10.238.10">
    <property type="entry name" value="EF-hand"/>
    <property type="match status" value="1"/>
</dbReference>
<feature type="region of interest" description="Disordered" evidence="6">
    <location>
        <begin position="661"/>
        <end position="690"/>
    </location>
</feature>
<organism evidence="10 11">
    <name type="scientific">Durusdinium trenchii</name>
    <dbReference type="NCBI Taxonomy" id="1381693"/>
    <lineage>
        <taxon>Eukaryota</taxon>
        <taxon>Sar</taxon>
        <taxon>Alveolata</taxon>
        <taxon>Dinophyceae</taxon>
        <taxon>Suessiales</taxon>
        <taxon>Symbiodiniaceae</taxon>
        <taxon>Durusdinium</taxon>
    </lineage>
</organism>
<dbReference type="PANTHER" id="PTHR10037:SF62">
    <property type="entry name" value="SODIUM CHANNEL PROTEIN 60E"/>
    <property type="match status" value="1"/>
</dbReference>
<feature type="transmembrane region" description="Helical" evidence="7">
    <location>
        <begin position="84"/>
        <end position="104"/>
    </location>
</feature>
<feature type="compositionally biased region" description="Polar residues" evidence="6">
    <location>
        <begin position="1112"/>
        <end position="1123"/>
    </location>
</feature>
<feature type="region of interest" description="Disordered" evidence="6">
    <location>
        <begin position="770"/>
        <end position="790"/>
    </location>
</feature>
<dbReference type="InterPro" id="IPR005821">
    <property type="entry name" value="Ion_trans_dom"/>
</dbReference>
<dbReference type="InterPro" id="IPR036869">
    <property type="entry name" value="J_dom_sf"/>
</dbReference>
<keyword evidence="2 7" id="KW-0812">Transmembrane</keyword>
<dbReference type="PROSITE" id="PS50076">
    <property type="entry name" value="DNAJ_2"/>
    <property type="match status" value="1"/>
</dbReference>
<evidence type="ECO:0000256" key="3">
    <source>
        <dbReference type="ARBA" id="ARBA00022837"/>
    </source>
</evidence>
<feature type="transmembrane region" description="Helical" evidence="7">
    <location>
        <begin position="7"/>
        <end position="26"/>
    </location>
</feature>
<feature type="transmembrane region" description="Helical" evidence="7">
    <location>
        <begin position="188"/>
        <end position="210"/>
    </location>
</feature>
<evidence type="ECO:0000313" key="11">
    <source>
        <dbReference type="Proteomes" id="UP001642484"/>
    </source>
</evidence>
<dbReference type="Gene3D" id="1.10.287.70">
    <property type="match status" value="1"/>
</dbReference>
<reference evidence="10 11" key="1">
    <citation type="submission" date="2024-02" db="EMBL/GenBank/DDBJ databases">
        <authorList>
            <person name="Chen Y."/>
            <person name="Shah S."/>
            <person name="Dougan E. K."/>
            <person name="Thang M."/>
            <person name="Chan C."/>
        </authorList>
    </citation>
    <scope>NUCLEOTIDE SEQUENCE [LARGE SCALE GENOMIC DNA]</scope>
</reference>
<evidence type="ECO:0008006" key="12">
    <source>
        <dbReference type="Google" id="ProtNLM"/>
    </source>
</evidence>
<protein>
    <recommendedName>
        <fullName evidence="12">Calmodulin</fullName>
    </recommendedName>
</protein>
<feature type="transmembrane region" description="Helical" evidence="7">
    <location>
        <begin position="1220"/>
        <end position="1242"/>
    </location>
</feature>
<dbReference type="Pfam" id="PF00520">
    <property type="entry name" value="Ion_trans"/>
    <property type="match status" value="1"/>
</dbReference>
<sequence length="1560" mass="172622">MTSLLQQLPVWAGATLATWAICWSVVAPEPCQDVPTCSKQLQTYPGYYHIVSTAALVAMAAHEICGLIATYMGSQQTQALIPHLKSRCLPSFLLALMFGVLATAERLFSRADWTIAHVQPNADGLTAPGRPVYTMQAYMEWGINVPILMILSGYCSLGRPLQEVSRPLIVTNVYVIFCWAATATTSGLLKWMLIGVAFAMYGWASLDMLAWVQQFERSAPQDLPSRGIRPWLSNGLSLYLVLYGVVYMSSVMGFIDAHTERKGFFVLTFGSKIAYCAAFVFIRADEYHKTLTDVLRKVSVSNVGMISILRGSFDIILPCVLDAAGRCKLPPQMSGDMEKLEKMLGCRVAGANLRDLLAGEEDKSDFAAYVRNVVRQADCPQGSEVSLSTQGIWTCSGGSMPPIAQVLHSKMLSKPTSARLSATLHLSVVPRSAVSQGKERHLVAAIQFATSMDESKEADAGIAGFESFKVEDVQTSTGGSTQLSDVSGSAIVANLADLTKLGASAILHGSSVRESEEASAYWGPSVISDETMSHLGAFAAEKTPFQAPFDARIAGTWEGTTSEKLGSYDQRIEFHNDCIHVSITLMGQKLEGRFRMNCAVEPHQLDIEVLGSQPVTLPYIFKFDGQGRLHLCGPSDKRAVRPSQFGGSGLCIMERVSKSGTRRGSSRAASKTGSLCFEPDPEFSRNSTAESEKADQVMKVACEVGKELIKPKQSKGVVSWIEERQLATLLDQLMGVRDLEPSGGEGSASHGRIHGIGPDQYHHRLAQVHLSDSREEAEAQRQLSEQEREAPSHRLRITRLRIEPVELTKSHICGVGMWEFQQPSVHNEQLSRYLLDLSWQKDALKAMIEDLQNHEAYTILGVAPEISDSDLNKAYKAAAMRLHPDKGGNAEQFKAARAAYERILQTRQAQSSKEAETEAQEAKEDAKEEVEVKARLLRLLRVRSSSLTGVLSMSFCLSGGRNGGDSWVENLQAPLDALISRLLELNRKQQDELQEVVQLHRHALEALERPVVVHDSLGSYEFPPSEGARGELEVRGDLEDLRPQKPNLPDEEAETCRFQPLSSTFCTKQPSAPDDDDALCRKAESFEPLEQRTNSTARDLSERLEDSRSERVSTWTTSRTPGELATSSAAKDLKLAQERRNGFDTAIGILVLLNAFVMVLDLECQGNQAGLDAGIIGLNVWSGFEPAINVMEHCFAVAFLLELCYRVYSERCKYFKEGMNIFDTVLVAVACIDLYILTPLLATSSFNNTSTLRLLRTVKLVRAVRIVRALRLFRGLRLLIKACSSFLPSLCWSMALLGLFMMMGALFMGNLLQDYILDESLDRDRRTWVWMHYGTAYRAIYTMFEMTFAGNWPVYARPVLEYVGHGFVIFYLLYITFVVFAVIRVISAIFLRETLEAANNDAEMLVQDRLHKKSTYVRKLEGIFAACDESGDGVLTENELTELMRDPRVQVYLESLEIDVRESTALFRLLQNSEGVICCDDFIDGILRCKGPARAIDQILLANDVKQVSEQVKKLTGLLNDAGVITGGAFTKKHVKRNLSDELALLPSMHATLSGRYILT</sequence>
<dbReference type="InterPro" id="IPR011992">
    <property type="entry name" value="EF-hand-dom_pair"/>
</dbReference>
<dbReference type="PROSITE" id="PS00018">
    <property type="entry name" value="EF_HAND_1"/>
    <property type="match status" value="1"/>
</dbReference>
<keyword evidence="3" id="KW-0106">Calcium</keyword>
<feature type="compositionally biased region" description="Basic and acidic residues" evidence="6">
    <location>
        <begin position="1099"/>
        <end position="1111"/>
    </location>
</feature>
<dbReference type="InterPro" id="IPR001623">
    <property type="entry name" value="DnaJ_domain"/>
</dbReference>
<dbReference type="SUPFAM" id="SSF81324">
    <property type="entry name" value="Voltage-gated potassium channels"/>
    <property type="match status" value="1"/>
</dbReference>
<gene>
    <name evidence="10" type="ORF">CCMP2556_LOCUS3828</name>
</gene>
<dbReference type="InterPro" id="IPR043203">
    <property type="entry name" value="VGCC_Ca_Na"/>
</dbReference>
<feature type="transmembrane region" description="Helical" evidence="7">
    <location>
        <begin position="1286"/>
        <end position="1307"/>
    </location>
</feature>
<dbReference type="PANTHER" id="PTHR10037">
    <property type="entry name" value="VOLTAGE-GATED CATION CHANNEL CALCIUM AND SODIUM"/>
    <property type="match status" value="1"/>
</dbReference>
<evidence type="ECO:0000259" key="9">
    <source>
        <dbReference type="PROSITE" id="PS50222"/>
    </source>
</evidence>
<feature type="transmembrane region" description="Helical" evidence="7">
    <location>
        <begin position="1368"/>
        <end position="1391"/>
    </location>
</feature>
<comment type="caution">
    <text evidence="10">The sequence shown here is derived from an EMBL/GenBank/DDBJ whole genome shotgun (WGS) entry which is preliminary data.</text>
</comment>
<dbReference type="SUPFAM" id="SSF47473">
    <property type="entry name" value="EF-hand"/>
    <property type="match status" value="1"/>
</dbReference>
<dbReference type="Gene3D" id="1.10.287.110">
    <property type="entry name" value="DnaJ domain"/>
    <property type="match status" value="1"/>
</dbReference>
<feature type="transmembrane region" description="Helical" evidence="7">
    <location>
        <begin position="231"/>
        <end position="252"/>
    </location>
</feature>
<evidence type="ECO:0000256" key="5">
    <source>
        <dbReference type="ARBA" id="ARBA00023136"/>
    </source>
</evidence>
<name>A0ABP0HXF5_9DINO</name>
<dbReference type="EMBL" id="CAXAMN010001525">
    <property type="protein sequence ID" value="CAK8994891.1"/>
    <property type="molecule type" value="Genomic_DNA"/>
</dbReference>
<dbReference type="SUPFAM" id="SSF81321">
    <property type="entry name" value="Family A G protein-coupled receptor-like"/>
    <property type="match status" value="1"/>
</dbReference>
<dbReference type="InterPro" id="IPR018247">
    <property type="entry name" value="EF_Hand_1_Ca_BS"/>
</dbReference>
<feature type="domain" description="J" evidence="8">
    <location>
        <begin position="855"/>
        <end position="908"/>
    </location>
</feature>
<feature type="region of interest" description="Disordered" evidence="6">
    <location>
        <begin position="1090"/>
        <end position="1123"/>
    </location>
</feature>
<feature type="transmembrane region" description="Helical" evidence="7">
    <location>
        <begin position="1328"/>
        <end position="1348"/>
    </location>
</feature>
<dbReference type="PROSITE" id="PS50222">
    <property type="entry name" value="EF_HAND_2"/>
    <property type="match status" value="1"/>
</dbReference>
<feature type="domain" description="EF-hand" evidence="9">
    <location>
        <begin position="1415"/>
        <end position="1450"/>
    </location>
</feature>
<dbReference type="SUPFAM" id="SSF46565">
    <property type="entry name" value="Chaperone J-domain"/>
    <property type="match status" value="1"/>
</dbReference>
<evidence type="ECO:0000259" key="8">
    <source>
        <dbReference type="PROSITE" id="PS50076"/>
    </source>
</evidence>
<feature type="transmembrane region" description="Helical" evidence="7">
    <location>
        <begin position="264"/>
        <end position="282"/>
    </location>
</feature>
<evidence type="ECO:0000256" key="6">
    <source>
        <dbReference type="SAM" id="MobiDB-lite"/>
    </source>
</evidence>
<accession>A0ABP0HXF5</accession>
<dbReference type="Proteomes" id="UP001642484">
    <property type="component" value="Unassembled WGS sequence"/>
</dbReference>
<dbReference type="InterPro" id="IPR027359">
    <property type="entry name" value="Volt_channel_dom_sf"/>
</dbReference>
<keyword evidence="4 7" id="KW-1133">Transmembrane helix</keyword>
<dbReference type="InterPro" id="IPR002048">
    <property type="entry name" value="EF_hand_dom"/>
</dbReference>
<keyword evidence="11" id="KW-1185">Reference proteome</keyword>
<evidence type="ECO:0000313" key="10">
    <source>
        <dbReference type="EMBL" id="CAK8994891.1"/>
    </source>
</evidence>
<evidence type="ECO:0000256" key="2">
    <source>
        <dbReference type="ARBA" id="ARBA00022692"/>
    </source>
</evidence>
<comment type="subcellular location">
    <subcellularLocation>
        <location evidence="1">Membrane</location>
        <topology evidence="1">Multi-pass membrane protein</topology>
    </subcellularLocation>
</comment>
<dbReference type="Pfam" id="PF00226">
    <property type="entry name" value="DnaJ"/>
    <property type="match status" value="1"/>
</dbReference>
<evidence type="ECO:0000256" key="4">
    <source>
        <dbReference type="ARBA" id="ARBA00022989"/>
    </source>
</evidence>
<evidence type="ECO:0000256" key="1">
    <source>
        <dbReference type="ARBA" id="ARBA00004141"/>
    </source>
</evidence>
<evidence type="ECO:0000256" key="7">
    <source>
        <dbReference type="SAM" id="Phobius"/>
    </source>
</evidence>
<dbReference type="Gene3D" id="1.20.120.350">
    <property type="entry name" value="Voltage-gated potassium channels. Chain C"/>
    <property type="match status" value="1"/>
</dbReference>
<dbReference type="CDD" id="cd06257">
    <property type="entry name" value="DnaJ"/>
    <property type="match status" value="1"/>
</dbReference>
<dbReference type="Gene3D" id="1.20.1070.10">
    <property type="entry name" value="Rhodopsin 7-helix transmembrane proteins"/>
    <property type="match status" value="1"/>
</dbReference>
<feature type="transmembrane region" description="Helical" evidence="7">
    <location>
        <begin position="46"/>
        <end position="72"/>
    </location>
</feature>
<proteinExistence type="predicted"/>
<keyword evidence="5 7" id="KW-0472">Membrane</keyword>
<dbReference type="SMART" id="SM00271">
    <property type="entry name" value="DnaJ"/>
    <property type="match status" value="1"/>
</dbReference>